<dbReference type="EMBL" id="FOIB01000002">
    <property type="protein sequence ID" value="SET43155.1"/>
    <property type="molecule type" value="Genomic_DNA"/>
</dbReference>
<comment type="pathway">
    <text evidence="2">Phospholipid metabolism; CDP-diacylglycerol biosynthesis; CDP-diacylglycerol from sn-glycerol 3-phosphate: step 2/3.</text>
</comment>
<dbReference type="GO" id="GO:0016020">
    <property type="term" value="C:membrane"/>
    <property type="evidence" value="ECO:0007669"/>
    <property type="project" value="InterPro"/>
</dbReference>
<evidence type="ECO:0000256" key="4">
    <source>
        <dbReference type="ARBA" id="ARBA00008655"/>
    </source>
</evidence>
<evidence type="ECO:0000313" key="11">
    <source>
        <dbReference type="EMBL" id="GEN11135.1"/>
    </source>
</evidence>
<keyword evidence="13" id="KW-1185">Reference proteome</keyword>
<evidence type="ECO:0000256" key="8">
    <source>
        <dbReference type="ARBA" id="ARBA00023315"/>
    </source>
</evidence>
<evidence type="ECO:0000256" key="9">
    <source>
        <dbReference type="RuleBase" id="RU361267"/>
    </source>
</evidence>
<evidence type="ECO:0000313" key="13">
    <source>
        <dbReference type="Proteomes" id="UP000183760"/>
    </source>
</evidence>
<dbReference type="GO" id="GO:0006654">
    <property type="term" value="P:phosphatidic acid biosynthetic process"/>
    <property type="evidence" value="ECO:0007669"/>
    <property type="project" value="TreeGrafter"/>
</dbReference>
<keyword evidence="7 9" id="KW-0808">Transferase</keyword>
<keyword evidence="9" id="KW-0594">Phospholipid biosynthesis</keyword>
<dbReference type="PANTHER" id="PTHR10434">
    <property type="entry name" value="1-ACYL-SN-GLYCEROL-3-PHOSPHATE ACYLTRANSFERASE"/>
    <property type="match status" value="1"/>
</dbReference>
<dbReference type="SUPFAM" id="SSF69593">
    <property type="entry name" value="Glycerol-3-phosphate (1)-acyltransferase"/>
    <property type="match status" value="1"/>
</dbReference>
<dbReference type="PANTHER" id="PTHR10434:SF66">
    <property type="entry name" value="PHOSPHOLIPID_GLYCEROL ACYLTRANSFERASE DOMAIN-CONTAINING PROTEIN"/>
    <property type="match status" value="1"/>
</dbReference>
<organism evidence="11 14">
    <name type="scientific">Myxococcus fulvus</name>
    <dbReference type="NCBI Taxonomy" id="33"/>
    <lineage>
        <taxon>Bacteria</taxon>
        <taxon>Pseudomonadati</taxon>
        <taxon>Myxococcota</taxon>
        <taxon>Myxococcia</taxon>
        <taxon>Myxococcales</taxon>
        <taxon>Cystobacterineae</taxon>
        <taxon>Myxococcaceae</taxon>
        <taxon>Myxococcus</taxon>
    </lineage>
</organism>
<dbReference type="AlphaFoldDB" id="A0A511TAC8"/>
<dbReference type="CDD" id="cd07989">
    <property type="entry name" value="LPLAT_AGPAT-like"/>
    <property type="match status" value="1"/>
</dbReference>
<gene>
    <name evidence="11" type="ORF">MFU01_61720</name>
    <name evidence="12" type="ORF">SAMN05443572_102252</name>
</gene>
<keyword evidence="8 9" id="KW-0012">Acyltransferase</keyword>
<name>A0A511TAC8_MYXFU</name>
<evidence type="ECO:0000259" key="10">
    <source>
        <dbReference type="SMART" id="SM00563"/>
    </source>
</evidence>
<evidence type="ECO:0000256" key="7">
    <source>
        <dbReference type="ARBA" id="ARBA00022679"/>
    </source>
</evidence>
<evidence type="ECO:0000256" key="6">
    <source>
        <dbReference type="ARBA" id="ARBA00016139"/>
    </source>
</evidence>
<dbReference type="Pfam" id="PF01553">
    <property type="entry name" value="Acyltransferase"/>
    <property type="match status" value="1"/>
</dbReference>
<accession>A0A511TAC8</accession>
<evidence type="ECO:0000256" key="5">
    <source>
        <dbReference type="ARBA" id="ARBA00013211"/>
    </source>
</evidence>
<evidence type="ECO:0000256" key="2">
    <source>
        <dbReference type="ARBA" id="ARBA00004728"/>
    </source>
</evidence>
<dbReference type="EC" id="2.3.1.51" evidence="5 9"/>
<dbReference type="OrthoDB" id="9809618at2"/>
<comment type="pathway">
    <text evidence="3">Lipid metabolism.</text>
</comment>
<comment type="catalytic activity">
    <reaction evidence="1 9">
        <text>a 1-acyl-sn-glycero-3-phosphate + an acyl-CoA = a 1,2-diacyl-sn-glycero-3-phosphate + CoA</text>
        <dbReference type="Rhea" id="RHEA:19709"/>
        <dbReference type="ChEBI" id="CHEBI:57287"/>
        <dbReference type="ChEBI" id="CHEBI:57970"/>
        <dbReference type="ChEBI" id="CHEBI:58342"/>
        <dbReference type="ChEBI" id="CHEBI:58608"/>
        <dbReference type="EC" id="2.3.1.51"/>
    </reaction>
</comment>
<protein>
    <recommendedName>
        <fullName evidence="6 9">1-acyl-sn-glycerol-3-phosphate acyltransferase</fullName>
        <ecNumber evidence="5 9">2.3.1.51</ecNumber>
    </recommendedName>
</protein>
<dbReference type="GO" id="GO:0003841">
    <property type="term" value="F:1-acylglycerol-3-phosphate O-acyltransferase activity"/>
    <property type="evidence" value="ECO:0007669"/>
    <property type="project" value="UniProtKB-UniRule"/>
</dbReference>
<sequence length="247" mass="26232">MIRDIVRTAFAGVSAVGLTGAASSAISALSVAGAHREADKLLKLWAQGVLASAGVRHEAVGLEHIPTEGHVVFVCNHQSHYDAPLGLAYLEKHTRFVAKAELFKIPVFGSALRLAGNIPVVRSGSSQDRARLEEAVTALRERVSVLFYAEGTRSEDGRLRPFKKGAATLAIQAGVPVVPMAVSGTRLILPKGGRAVRWGQRVALAVGAPITTQGLTIQDREALTRQLEDAVAQLYSEACRRSGDVPT</sequence>
<dbReference type="Proteomes" id="UP000321514">
    <property type="component" value="Unassembled WGS sequence"/>
</dbReference>
<dbReference type="STRING" id="1334629.MFUL124B02_32540"/>
<dbReference type="RefSeq" id="WP_046715480.1">
    <property type="nucleotide sequence ID" value="NZ_BJXR01000043.1"/>
</dbReference>
<dbReference type="InterPro" id="IPR004552">
    <property type="entry name" value="AGP_acyltrans"/>
</dbReference>
<reference evidence="12 13" key="1">
    <citation type="submission" date="2016-10" db="EMBL/GenBank/DDBJ databases">
        <authorList>
            <person name="Varghese N."/>
            <person name="Submissions S."/>
        </authorList>
    </citation>
    <scope>NUCLEOTIDE SEQUENCE [LARGE SCALE GENOMIC DNA]</scope>
    <source>
        <strain evidence="12 13">DSM 16525</strain>
    </source>
</reference>
<dbReference type="EMBL" id="BJXR01000043">
    <property type="protein sequence ID" value="GEN11135.1"/>
    <property type="molecule type" value="Genomic_DNA"/>
</dbReference>
<proteinExistence type="inferred from homology"/>
<dbReference type="NCBIfam" id="TIGR00530">
    <property type="entry name" value="AGP_acyltrn"/>
    <property type="match status" value="1"/>
</dbReference>
<keyword evidence="9" id="KW-1208">Phospholipid metabolism</keyword>
<evidence type="ECO:0000313" key="12">
    <source>
        <dbReference type="EMBL" id="SET43155.1"/>
    </source>
</evidence>
<feature type="domain" description="Phospholipid/glycerol acyltransferase" evidence="10">
    <location>
        <begin position="71"/>
        <end position="185"/>
    </location>
</feature>
<reference evidence="11 14" key="2">
    <citation type="submission" date="2019-07" db="EMBL/GenBank/DDBJ databases">
        <title>Whole genome shotgun sequence of Myxococcus fulvus NBRC 100333.</title>
        <authorList>
            <person name="Hosoyama A."/>
            <person name="Uohara A."/>
            <person name="Ohji S."/>
            <person name="Ichikawa N."/>
        </authorList>
    </citation>
    <scope>NUCLEOTIDE SEQUENCE [LARGE SCALE GENOMIC DNA]</scope>
    <source>
        <strain evidence="11 14">NBRC 100333</strain>
    </source>
</reference>
<comment type="similarity">
    <text evidence="4 9">Belongs to the 1-acyl-sn-glycerol-3-phosphate acyltransferase family.</text>
</comment>
<dbReference type="InterPro" id="IPR002123">
    <property type="entry name" value="Plipid/glycerol_acylTrfase"/>
</dbReference>
<evidence type="ECO:0000313" key="14">
    <source>
        <dbReference type="Proteomes" id="UP000321514"/>
    </source>
</evidence>
<comment type="domain">
    <text evidence="9">The HXXXXD motif is essential for acyltransferase activity and may constitute the binding site for the phosphate moiety of the glycerol-3-phosphate.</text>
</comment>
<dbReference type="GO" id="GO:0016024">
    <property type="term" value="P:CDP-diacylglycerol biosynthetic process"/>
    <property type="evidence" value="ECO:0007669"/>
    <property type="project" value="UniProtKB-UniPathway"/>
</dbReference>
<keyword evidence="9" id="KW-0444">Lipid biosynthesis</keyword>
<evidence type="ECO:0000256" key="1">
    <source>
        <dbReference type="ARBA" id="ARBA00001141"/>
    </source>
</evidence>
<dbReference type="SMART" id="SM00563">
    <property type="entry name" value="PlsC"/>
    <property type="match status" value="1"/>
</dbReference>
<dbReference type="Proteomes" id="UP000183760">
    <property type="component" value="Unassembled WGS sequence"/>
</dbReference>
<dbReference type="UniPathway" id="UPA00557">
    <property type="reaction ID" value="UER00613"/>
</dbReference>
<comment type="caution">
    <text evidence="11">The sequence shown here is derived from an EMBL/GenBank/DDBJ whole genome shotgun (WGS) entry which is preliminary data.</text>
</comment>
<keyword evidence="9" id="KW-0443">Lipid metabolism</keyword>
<evidence type="ECO:0000256" key="3">
    <source>
        <dbReference type="ARBA" id="ARBA00005189"/>
    </source>
</evidence>